<gene>
    <name evidence="7" type="ORF">LTRI10_LOCUS43891</name>
</gene>
<evidence type="ECO:0000256" key="3">
    <source>
        <dbReference type="ARBA" id="ARBA00012585"/>
    </source>
</evidence>
<dbReference type="FunFam" id="3.40.50.2000:FF:000056">
    <property type="entry name" value="Glycosyltransferase"/>
    <property type="match status" value="1"/>
</dbReference>
<evidence type="ECO:0000256" key="2">
    <source>
        <dbReference type="ARBA" id="ARBA00009995"/>
    </source>
</evidence>
<keyword evidence="4 6" id="KW-0808">Transferase</keyword>
<evidence type="ECO:0000313" key="8">
    <source>
        <dbReference type="Proteomes" id="UP001497516"/>
    </source>
</evidence>
<dbReference type="Proteomes" id="UP001497516">
    <property type="component" value="Chromosome 7"/>
</dbReference>
<evidence type="ECO:0000256" key="1">
    <source>
        <dbReference type="ARBA" id="ARBA00004935"/>
    </source>
</evidence>
<dbReference type="PANTHER" id="PTHR11926">
    <property type="entry name" value="GLUCOSYL/GLUCURONOSYL TRANSFERASES"/>
    <property type="match status" value="1"/>
</dbReference>
<dbReference type="GO" id="GO:0080043">
    <property type="term" value="F:quercetin 3-O-glucosyltransferase activity"/>
    <property type="evidence" value="ECO:0007669"/>
    <property type="project" value="TreeGrafter"/>
</dbReference>
<dbReference type="EC" id="2.4.1.115" evidence="3"/>
<reference evidence="7 8" key="1">
    <citation type="submission" date="2024-04" db="EMBL/GenBank/DDBJ databases">
        <authorList>
            <person name="Fracassetti M."/>
        </authorList>
    </citation>
    <scope>NUCLEOTIDE SEQUENCE [LARGE SCALE GENOMIC DNA]</scope>
</reference>
<dbReference type="InterPro" id="IPR035595">
    <property type="entry name" value="UDP_glycos_trans_CS"/>
</dbReference>
<dbReference type="CDD" id="cd03784">
    <property type="entry name" value="GT1_Gtf-like"/>
    <property type="match status" value="1"/>
</dbReference>
<name>A0AAV2G1D3_9ROSI</name>
<dbReference type="AlphaFoldDB" id="A0AAV2G1D3"/>
<dbReference type="GO" id="GO:0047213">
    <property type="term" value="F:anthocyanidin 3-O-glucosyltransferase activity"/>
    <property type="evidence" value="ECO:0007669"/>
    <property type="project" value="UniProtKB-EC"/>
</dbReference>
<evidence type="ECO:0000256" key="4">
    <source>
        <dbReference type="ARBA" id="ARBA00022679"/>
    </source>
</evidence>
<dbReference type="EMBL" id="OZ034820">
    <property type="protein sequence ID" value="CAL1404002.1"/>
    <property type="molecule type" value="Genomic_DNA"/>
</dbReference>
<evidence type="ECO:0000313" key="7">
    <source>
        <dbReference type="EMBL" id="CAL1404002.1"/>
    </source>
</evidence>
<comment type="catalytic activity">
    <reaction evidence="5">
        <text>an anthocyanidin + UDP-alpha-D-glucose + H(+) = an anthocyanidin 3-O-beta-D-glucoside + UDP</text>
        <dbReference type="Rhea" id="RHEA:20093"/>
        <dbReference type="ChEBI" id="CHEBI:15378"/>
        <dbReference type="ChEBI" id="CHEBI:16307"/>
        <dbReference type="ChEBI" id="CHEBI:58223"/>
        <dbReference type="ChEBI" id="CHEBI:58885"/>
        <dbReference type="ChEBI" id="CHEBI:143576"/>
        <dbReference type="EC" id="2.4.1.115"/>
    </reaction>
</comment>
<evidence type="ECO:0000256" key="6">
    <source>
        <dbReference type="RuleBase" id="RU003718"/>
    </source>
</evidence>
<evidence type="ECO:0000256" key="5">
    <source>
        <dbReference type="ARBA" id="ARBA00047606"/>
    </source>
</evidence>
<dbReference type="PANTHER" id="PTHR11926:SF1311">
    <property type="entry name" value="UDP-GLYCOSYLTRANSFERASE 74F2"/>
    <property type="match status" value="1"/>
</dbReference>
<protein>
    <recommendedName>
        <fullName evidence="3">anthocyanidin 3-O-glucosyltransferase</fullName>
        <ecNumber evidence="3">2.4.1.115</ecNumber>
    </recommendedName>
</protein>
<dbReference type="SUPFAM" id="SSF53756">
    <property type="entry name" value="UDP-Glycosyltransferase/glycogen phosphorylase"/>
    <property type="match status" value="1"/>
</dbReference>
<dbReference type="Gene3D" id="3.40.50.2000">
    <property type="entry name" value="Glycogen Phosphorylase B"/>
    <property type="match status" value="3"/>
</dbReference>
<dbReference type="Pfam" id="PF00201">
    <property type="entry name" value="UDPGT"/>
    <property type="match status" value="1"/>
</dbReference>
<comment type="similarity">
    <text evidence="2 6">Belongs to the UDP-glycosyltransferase family.</text>
</comment>
<keyword evidence="6" id="KW-0328">Glycosyltransferase</keyword>
<dbReference type="PROSITE" id="PS00375">
    <property type="entry name" value="UDPGT"/>
    <property type="match status" value="1"/>
</dbReference>
<sequence>MGRTSNTGGSGGHVILLPYPGQGHVNPMIHFTTVYLSNAANLGHTIGRSVHHDVISDGFDDTGRNADGGRPLNDYLERMQEGLLKLPVNSWPVSVPGLPLLHARDVPSFADDPTSTYLDLLGMLVVDILSKVYPILTIGPTVPSNDDDEEYGLDLFRHDASISTDWVATKPPSSVVYVAFGSMAKFTHAQMEELALGLKQTNYYFLWVIRDAEQAKLPQTFLENLGDKALVVSWSPQVKVLASEVVGCFVTHSGWNSTVEALSLGVPMVAMPIWSDQPMNAFLVENVWKVGKRVKADEEGEGNEGIVGRDEVERCLLGGGGSSFRNIDEFVAKVMCYYSNNRCRSDV</sequence>
<accession>A0AAV2G1D3</accession>
<dbReference type="GO" id="GO:0080044">
    <property type="term" value="F:quercetin 7-O-glucosyltransferase activity"/>
    <property type="evidence" value="ECO:0007669"/>
    <property type="project" value="TreeGrafter"/>
</dbReference>
<proteinExistence type="inferred from homology"/>
<keyword evidence="8" id="KW-1185">Reference proteome</keyword>
<dbReference type="InterPro" id="IPR002213">
    <property type="entry name" value="UDP_glucos_trans"/>
</dbReference>
<comment type="pathway">
    <text evidence="1">Pigment biosynthesis; anthocyanin biosynthesis.</text>
</comment>
<organism evidence="7 8">
    <name type="scientific">Linum trigynum</name>
    <dbReference type="NCBI Taxonomy" id="586398"/>
    <lineage>
        <taxon>Eukaryota</taxon>
        <taxon>Viridiplantae</taxon>
        <taxon>Streptophyta</taxon>
        <taxon>Embryophyta</taxon>
        <taxon>Tracheophyta</taxon>
        <taxon>Spermatophyta</taxon>
        <taxon>Magnoliopsida</taxon>
        <taxon>eudicotyledons</taxon>
        <taxon>Gunneridae</taxon>
        <taxon>Pentapetalae</taxon>
        <taxon>rosids</taxon>
        <taxon>fabids</taxon>
        <taxon>Malpighiales</taxon>
        <taxon>Linaceae</taxon>
        <taxon>Linum</taxon>
    </lineage>
</organism>